<gene>
    <name evidence="1" type="ORF">DAPK24_035200</name>
</gene>
<evidence type="ECO:0000313" key="1">
    <source>
        <dbReference type="EMBL" id="GMM46945.1"/>
    </source>
</evidence>
<dbReference type="AlphaFoldDB" id="A0AAV5R626"/>
<protein>
    <recommendedName>
        <fullName evidence="3">Dynactin subunit 4</fullName>
    </recommendedName>
</protein>
<reference evidence="1 2" key="1">
    <citation type="journal article" date="2023" name="Elife">
        <title>Identification of key yeast species and microbe-microbe interactions impacting larval growth of Drosophila in the wild.</title>
        <authorList>
            <person name="Mure A."/>
            <person name="Sugiura Y."/>
            <person name="Maeda R."/>
            <person name="Honda K."/>
            <person name="Sakurai N."/>
            <person name="Takahashi Y."/>
            <person name="Watada M."/>
            <person name="Katoh T."/>
            <person name="Gotoh A."/>
            <person name="Gotoh Y."/>
            <person name="Taniguchi I."/>
            <person name="Nakamura K."/>
            <person name="Hayashi T."/>
            <person name="Katayama T."/>
            <person name="Uemura T."/>
            <person name="Hattori Y."/>
        </authorList>
    </citation>
    <scope>NUCLEOTIDE SEQUENCE [LARGE SCALE GENOMIC DNA]</scope>
    <source>
        <strain evidence="1 2">PK-24</strain>
    </source>
</reference>
<accession>A0AAV5R626</accession>
<evidence type="ECO:0008006" key="3">
    <source>
        <dbReference type="Google" id="ProtNLM"/>
    </source>
</evidence>
<dbReference type="Proteomes" id="UP001378960">
    <property type="component" value="Unassembled WGS sequence"/>
</dbReference>
<name>A0AAV5R626_PICKL</name>
<proteinExistence type="predicted"/>
<sequence>MKYCETCKTRKCLFCTLQNVKSSSCGKCSKEYNSDESYCSRCYVCPKCNADLVTSQYLYKLKEGTMDTYELIRKREDKDKYIGKSVTFKCACGYKFSTGVGKKEQKLQEIVMEDVKTCQERRYDELVEYYKWVLNYHRIEDKKAQIRWKSEIMEMFSHFEISKVLKNEYIDELNKRREEIIKSRDDSIDGKYPVPKRLTKKFSQICVSCLSNVSNTPLSEKIPVVYTMPMIGFSFEKVKNLDNEETCDVPILLSIMNEGVQAKVEYEDIGFELNSSQKTFEHIPTCLLSQVKGNVEECKLELSKRDPSIFSKLSYREGTTVKIIEQGTSWSTLLINVTIGYKQKEFEIQLTFNDEFINYRCHL</sequence>
<evidence type="ECO:0000313" key="2">
    <source>
        <dbReference type="Proteomes" id="UP001378960"/>
    </source>
</evidence>
<organism evidence="1 2">
    <name type="scientific">Pichia kluyveri</name>
    <name type="common">Yeast</name>
    <dbReference type="NCBI Taxonomy" id="36015"/>
    <lineage>
        <taxon>Eukaryota</taxon>
        <taxon>Fungi</taxon>
        <taxon>Dikarya</taxon>
        <taxon>Ascomycota</taxon>
        <taxon>Saccharomycotina</taxon>
        <taxon>Pichiomycetes</taxon>
        <taxon>Pichiales</taxon>
        <taxon>Pichiaceae</taxon>
        <taxon>Pichia</taxon>
    </lineage>
</organism>
<dbReference type="EMBL" id="BTGB01000005">
    <property type="protein sequence ID" value="GMM46945.1"/>
    <property type="molecule type" value="Genomic_DNA"/>
</dbReference>
<keyword evidence="2" id="KW-1185">Reference proteome</keyword>
<comment type="caution">
    <text evidence="1">The sequence shown here is derived from an EMBL/GenBank/DDBJ whole genome shotgun (WGS) entry which is preliminary data.</text>
</comment>